<reference evidence="2 3" key="1">
    <citation type="submission" date="2021-07" db="EMBL/GenBank/DDBJ databases">
        <title>The Aristolochia fimbriata genome: insights into angiosperm evolution, floral development and chemical biosynthesis.</title>
        <authorList>
            <person name="Jiao Y."/>
        </authorList>
    </citation>
    <scope>NUCLEOTIDE SEQUENCE [LARGE SCALE GENOMIC DNA]</scope>
    <source>
        <strain evidence="2">IBCAS-2021</strain>
        <tissue evidence="2">Leaf</tissue>
    </source>
</reference>
<organism evidence="2 3">
    <name type="scientific">Aristolochia fimbriata</name>
    <name type="common">White veined hardy Dutchman's pipe vine</name>
    <dbReference type="NCBI Taxonomy" id="158543"/>
    <lineage>
        <taxon>Eukaryota</taxon>
        <taxon>Viridiplantae</taxon>
        <taxon>Streptophyta</taxon>
        <taxon>Embryophyta</taxon>
        <taxon>Tracheophyta</taxon>
        <taxon>Spermatophyta</taxon>
        <taxon>Magnoliopsida</taxon>
        <taxon>Magnoliidae</taxon>
        <taxon>Piperales</taxon>
        <taxon>Aristolochiaceae</taxon>
        <taxon>Aristolochia</taxon>
    </lineage>
</organism>
<keyword evidence="3" id="KW-1185">Reference proteome</keyword>
<dbReference type="GO" id="GO:0009535">
    <property type="term" value="C:chloroplast thylakoid membrane"/>
    <property type="evidence" value="ECO:0007669"/>
    <property type="project" value="InterPro"/>
</dbReference>
<sequence>MALQLRLPVSSSENLAVISYRRRHSSPAKTSSDWSLPFSCRSSISIGSGRRARCVPAGKEETRVEASDAADSLQNATPEELEYVRQIKRVLELLRKNRDMLFGEVKLTIMIEDPREAERKKMLGLEDAEEVTRDDLAAALEDVNEGRIPENRVALRVLAEEMTAWPNLEVEAPKTKPAKSLYARATDTGIDPAEAAKKLNLDWDTAAEIDENDGSGDDMEVPPAVGYGALYLVTALPLIIGISVVLILFYNSLQ</sequence>
<comment type="caution">
    <text evidence="2">The sequence shown here is derived from an EMBL/GenBank/DDBJ whole genome shotgun (WGS) entry which is preliminary data.</text>
</comment>
<evidence type="ECO:0000256" key="1">
    <source>
        <dbReference type="SAM" id="Phobius"/>
    </source>
</evidence>
<feature type="transmembrane region" description="Helical" evidence="1">
    <location>
        <begin position="229"/>
        <end position="250"/>
    </location>
</feature>
<keyword evidence="1" id="KW-1133">Transmembrane helix</keyword>
<keyword evidence="1" id="KW-0812">Transmembrane</keyword>
<keyword evidence="1" id="KW-0472">Membrane</keyword>
<dbReference type="GO" id="GO:0080183">
    <property type="term" value="P:response to photooxidative stress"/>
    <property type="evidence" value="ECO:0007669"/>
    <property type="project" value="InterPro"/>
</dbReference>
<evidence type="ECO:0000313" key="3">
    <source>
        <dbReference type="Proteomes" id="UP000825729"/>
    </source>
</evidence>
<dbReference type="InterPro" id="IPR040340">
    <property type="entry name" value="CEST/Y3IP1"/>
</dbReference>
<dbReference type="EMBL" id="JAINDJ010000008">
    <property type="protein sequence ID" value="KAG9439269.1"/>
    <property type="molecule type" value="Genomic_DNA"/>
</dbReference>
<dbReference type="AlphaFoldDB" id="A0AAV7DTG3"/>
<dbReference type="PANTHER" id="PTHR33672">
    <property type="entry name" value="YCF3-INTERACTING PROTEIN 1, CHLOROPLASTIC"/>
    <property type="match status" value="1"/>
</dbReference>
<name>A0AAV7DTG3_ARIFI</name>
<dbReference type="PANTHER" id="PTHR33672:SF3">
    <property type="entry name" value="YCF3-INTERACTING PROTEIN 1, CHLOROPLASTIC"/>
    <property type="match status" value="1"/>
</dbReference>
<evidence type="ECO:0008006" key="4">
    <source>
        <dbReference type="Google" id="ProtNLM"/>
    </source>
</evidence>
<evidence type="ECO:0000313" key="2">
    <source>
        <dbReference type="EMBL" id="KAG9439269.1"/>
    </source>
</evidence>
<proteinExistence type="predicted"/>
<accession>A0AAV7DTG3</accession>
<gene>
    <name evidence="2" type="ORF">H6P81_019434</name>
</gene>
<dbReference type="GO" id="GO:0048564">
    <property type="term" value="P:photosystem I assembly"/>
    <property type="evidence" value="ECO:0007669"/>
    <property type="project" value="InterPro"/>
</dbReference>
<protein>
    <recommendedName>
        <fullName evidence="4">Ycf3-interacting protein 1, chloroplastic</fullName>
    </recommendedName>
</protein>
<dbReference type="Proteomes" id="UP000825729">
    <property type="component" value="Unassembled WGS sequence"/>
</dbReference>